<evidence type="ECO:0000313" key="3">
    <source>
        <dbReference type="Proteomes" id="UP000034736"/>
    </source>
</evidence>
<protein>
    <recommendedName>
        <fullName evidence="1">TraC-like domain-containing protein</fullName>
    </recommendedName>
</protein>
<dbReference type="AlphaFoldDB" id="A0A0G1K1Z3"/>
<dbReference type="Pfam" id="PF26593">
    <property type="entry name" value="TraC-like"/>
    <property type="match status" value="1"/>
</dbReference>
<dbReference type="Proteomes" id="UP000034736">
    <property type="component" value="Unassembled WGS sequence"/>
</dbReference>
<evidence type="ECO:0000259" key="1">
    <source>
        <dbReference type="Pfam" id="PF26593"/>
    </source>
</evidence>
<sequence length="228" mass="25694">MAVTSQPSQDILQIEEIRDGILILKDRSMRAVVMASSLNFALKSADEQTAIILQFQNFLNSLDFSLQFFMSSRKLNIEPYLETLQEAEKKQVNDLLKIQTAEYIEFVRTFVRAANIVTKSFYVVVPFTPPFFEATSSEEGIGGMLKNVTGFFGTIKKGSSGKEAMGPEKFEEYKNQLWQRIDTVIQGLVRTGVRCVPLNTEELIELFYGLYNPGELEKGKPPPIGTTL</sequence>
<dbReference type="InterPro" id="IPR058596">
    <property type="entry name" value="TraC-like_dom"/>
</dbReference>
<feature type="domain" description="TraC-like" evidence="1">
    <location>
        <begin position="25"/>
        <end position="207"/>
    </location>
</feature>
<name>A0A0G1K1Z3_9BACT</name>
<proteinExistence type="predicted"/>
<organism evidence="2 3">
    <name type="scientific">Candidatus Giovannonibacteria bacterium GW2011_GWA2_44_13b</name>
    <dbReference type="NCBI Taxonomy" id="1618647"/>
    <lineage>
        <taxon>Bacteria</taxon>
        <taxon>Candidatus Giovannoniibacteriota</taxon>
    </lineage>
</organism>
<accession>A0A0G1K1Z3</accession>
<reference evidence="2 3" key="1">
    <citation type="journal article" date="2015" name="Nature">
        <title>rRNA introns, odd ribosomes, and small enigmatic genomes across a large radiation of phyla.</title>
        <authorList>
            <person name="Brown C.T."/>
            <person name="Hug L.A."/>
            <person name="Thomas B.C."/>
            <person name="Sharon I."/>
            <person name="Castelle C.J."/>
            <person name="Singh A."/>
            <person name="Wilkins M.J."/>
            <person name="Williams K.H."/>
            <person name="Banfield J.F."/>
        </authorList>
    </citation>
    <scope>NUCLEOTIDE SEQUENCE [LARGE SCALE GENOMIC DNA]</scope>
</reference>
<gene>
    <name evidence="2" type="ORF">UW30_C0004G0033</name>
</gene>
<dbReference type="EMBL" id="LCHU01000004">
    <property type="protein sequence ID" value="KKT41834.1"/>
    <property type="molecule type" value="Genomic_DNA"/>
</dbReference>
<evidence type="ECO:0000313" key="2">
    <source>
        <dbReference type="EMBL" id="KKT41834.1"/>
    </source>
</evidence>
<dbReference type="STRING" id="1618647.UW30_C0004G0033"/>
<comment type="caution">
    <text evidence="2">The sequence shown here is derived from an EMBL/GenBank/DDBJ whole genome shotgun (WGS) entry which is preliminary data.</text>
</comment>